<feature type="compositionally biased region" description="Pro residues" evidence="4">
    <location>
        <begin position="30"/>
        <end position="42"/>
    </location>
</feature>
<dbReference type="PANTHER" id="PTHR13258">
    <property type="entry name" value="SYNDETIN"/>
    <property type="match status" value="1"/>
</dbReference>
<evidence type="ECO:0000256" key="4">
    <source>
        <dbReference type="SAM" id="MobiDB-lite"/>
    </source>
</evidence>
<organism evidence="6 7">
    <name type="scientific">Raphidocelis subcapitata</name>
    <dbReference type="NCBI Taxonomy" id="307507"/>
    <lineage>
        <taxon>Eukaryota</taxon>
        <taxon>Viridiplantae</taxon>
        <taxon>Chlorophyta</taxon>
        <taxon>core chlorophytes</taxon>
        <taxon>Chlorophyceae</taxon>
        <taxon>CS clade</taxon>
        <taxon>Sphaeropleales</taxon>
        <taxon>Selenastraceae</taxon>
        <taxon>Raphidocelis</taxon>
    </lineage>
</organism>
<keyword evidence="7" id="KW-1185">Reference proteome</keyword>
<dbReference type="GO" id="GO:1990745">
    <property type="term" value="C:EARP complex"/>
    <property type="evidence" value="ECO:0007669"/>
    <property type="project" value="InterPro"/>
</dbReference>
<keyword evidence="1" id="KW-0813">Transport</keyword>
<sequence>MEEFTRSLKSFSADVGGKLSGLAAKASPRQPLPAQSPPPPAGGPAHGADQPADAAREAALAALAPEYFQRGSDPLAAELGVLAEAAGQAEVDAVVERLTGALEVVSGRLKRHVVQHQEKLIQGLTNVAGVGDDVHAAFCMVQAARHQLRAAADDVAAQVAVVESTRKKQRLIGALDLATRLQQVWDLPANLKPLLEAGELGDAVLLCLEAHQLLEAALSGLATAPPLRARVKRHYYDCLSRLDAALQRTCAAFSAEGYSKLLEAYLLSGTQPAALAAEVGGAFPEALHDAALRVVRGALLATKGAQAADGGAGAGLLLQAGSYPQMCRQLPAKLLRPCLLQLLELVFDILASYEAMHAFHEASGPAAEAAAAAVARASSDGGDGTGPDAAAAAGGAAQPDGDQMARVHAATRALLRAVSGALRAGRGEVAGAAGSKVRELLLAPETGRGDELLQVVSWCEALAAFGDAFVGGASELRSALAACYAPLLEG</sequence>
<dbReference type="InParanoid" id="A0A2V0NRD9"/>
<evidence type="ECO:0000313" key="6">
    <source>
        <dbReference type="EMBL" id="GBF88123.1"/>
    </source>
</evidence>
<dbReference type="Pfam" id="PF10475">
    <property type="entry name" value="Vps54_N"/>
    <property type="match status" value="1"/>
</dbReference>
<keyword evidence="2" id="KW-0653">Protein transport</keyword>
<gene>
    <name evidence="6" type="ORF">Rsub_00835</name>
</gene>
<protein>
    <recommendedName>
        <fullName evidence="5">Vacuolar protein sorting-associated protein 54 N-terminal domain-containing protein</fullName>
    </recommendedName>
</protein>
<comment type="caution">
    <text evidence="6">The sequence shown here is derived from an EMBL/GenBank/DDBJ whole genome shotgun (WGS) entry which is preliminary data.</text>
</comment>
<feature type="compositionally biased region" description="Low complexity" evidence="4">
    <location>
        <begin position="386"/>
        <end position="402"/>
    </location>
</feature>
<dbReference type="GO" id="GO:0000149">
    <property type="term" value="F:SNARE binding"/>
    <property type="evidence" value="ECO:0007669"/>
    <property type="project" value="TreeGrafter"/>
</dbReference>
<dbReference type="GO" id="GO:0032456">
    <property type="term" value="P:endocytic recycling"/>
    <property type="evidence" value="ECO:0007669"/>
    <property type="project" value="InterPro"/>
</dbReference>
<dbReference type="PANTHER" id="PTHR13258:SF0">
    <property type="entry name" value="SYNDETIN"/>
    <property type="match status" value="1"/>
</dbReference>
<feature type="region of interest" description="Disordered" evidence="4">
    <location>
        <begin position="22"/>
        <end position="54"/>
    </location>
</feature>
<accession>A0A2V0NRD9</accession>
<feature type="domain" description="Vacuolar protein sorting-associated protein 54 N-terminal" evidence="5">
    <location>
        <begin position="66"/>
        <end position="359"/>
    </location>
</feature>
<dbReference type="Proteomes" id="UP000247498">
    <property type="component" value="Unassembled WGS sequence"/>
</dbReference>
<dbReference type="GO" id="GO:0042147">
    <property type="term" value="P:retrograde transport, endosome to Golgi"/>
    <property type="evidence" value="ECO:0007669"/>
    <property type="project" value="InterPro"/>
</dbReference>
<dbReference type="EMBL" id="BDRX01000003">
    <property type="protein sequence ID" value="GBF88123.1"/>
    <property type="molecule type" value="Genomic_DNA"/>
</dbReference>
<evidence type="ECO:0000313" key="7">
    <source>
        <dbReference type="Proteomes" id="UP000247498"/>
    </source>
</evidence>
<dbReference type="STRING" id="307507.A0A2V0NRD9"/>
<dbReference type="InterPro" id="IPR040047">
    <property type="entry name" value="VPS50"/>
</dbReference>
<evidence type="ECO:0000256" key="3">
    <source>
        <dbReference type="ARBA" id="ARBA00023054"/>
    </source>
</evidence>
<dbReference type="InterPro" id="IPR019515">
    <property type="entry name" value="VPS54_N"/>
</dbReference>
<evidence type="ECO:0000259" key="5">
    <source>
        <dbReference type="Pfam" id="PF10475"/>
    </source>
</evidence>
<dbReference type="GO" id="GO:0015031">
    <property type="term" value="P:protein transport"/>
    <property type="evidence" value="ECO:0007669"/>
    <property type="project" value="UniProtKB-KW"/>
</dbReference>
<name>A0A2V0NRD9_9CHLO</name>
<evidence type="ECO:0000256" key="2">
    <source>
        <dbReference type="ARBA" id="ARBA00022927"/>
    </source>
</evidence>
<dbReference type="AlphaFoldDB" id="A0A2V0NRD9"/>
<reference evidence="6 7" key="1">
    <citation type="journal article" date="2018" name="Sci. Rep.">
        <title>Raphidocelis subcapitata (=Pseudokirchneriella subcapitata) provides an insight into genome evolution and environmental adaptations in the Sphaeropleales.</title>
        <authorList>
            <person name="Suzuki S."/>
            <person name="Yamaguchi H."/>
            <person name="Nakajima N."/>
            <person name="Kawachi M."/>
        </authorList>
    </citation>
    <scope>NUCLEOTIDE SEQUENCE [LARGE SCALE GENOMIC DNA]</scope>
    <source>
        <strain evidence="6 7">NIES-35</strain>
    </source>
</reference>
<dbReference type="GO" id="GO:0005829">
    <property type="term" value="C:cytosol"/>
    <property type="evidence" value="ECO:0007669"/>
    <property type="project" value="GOC"/>
</dbReference>
<feature type="region of interest" description="Disordered" evidence="4">
    <location>
        <begin position="377"/>
        <end position="402"/>
    </location>
</feature>
<keyword evidence="3" id="KW-0175">Coiled coil</keyword>
<evidence type="ECO:0000256" key="1">
    <source>
        <dbReference type="ARBA" id="ARBA00022448"/>
    </source>
</evidence>
<proteinExistence type="predicted"/>
<dbReference type="OrthoDB" id="10263345at2759"/>